<keyword evidence="8" id="KW-0539">Nucleus</keyword>
<evidence type="ECO:0000313" key="10">
    <source>
        <dbReference type="EMBL" id="UTX44324.1"/>
    </source>
</evidence>
<keyword evidence="4" id="KW-0156">Chromatin regulator</keyword>
<sequence length="85" mass="10294">MSTEDVSQDIGKRFKSLLSKRKKLRKQIQSIEKEMFKYETVYLEMTQGSPLTRNVEYYVSNRTDKKKHNVDDRMRIFNKNFPRVD</sequence>
<name>A0A9Q9C538_ENCHE</name>
<comment type="similarity">
    <text evidence="2">Belongs to the EAF6 family.</text>
</comment>
<gene>
    <name evidence="10" type="ORF">GPU96_11g21230</name>
    <name evidence="11" type="ORF">PFJ87_11g00610</name>
</gene>
<dbReference type="EMBL" id="CP119072">
    <property type="protein sequence ID" value="WEL39824.1"/>
    <property type="molecule type" value="Genomic_DNA"/>
</dbReference>
<evidence type="ECO:0000256" key="2">
    <source>
        <dbReference type="ARBA" id="ARBA00010916"/>
    </source>
</evidence>
<evidence type="ECO:0000256" key="7">
    <source>
        <dbReference type="ARBA" id="ARBA00023163"/>
    </source>
</evidence>
<keyword evidence="5" id="KW-0805">Transcription regulation</keyword>
<accession>A0A9Q9C538</accession>
<evidence type="ECO:0000256" key="5">
    <source>
        <dbReference type="ARBA" id="ARBA00023015"/>
    </source>
</evidence>
<keyword evidence="6 9" id="KW-0175">Coiled coil</keyword>
<evidence type="ECO:0000313" key="11">
    <source>
        <dbReference type="EMBL" id="WEL39824.1"/>
    </source>
</evidence>
<dbReference type="GO" id="GO:0000123">
    <property type="term" value="C:histone acetyltransferase complex"/>
    <property type="evidence" value="ECO:0007669"/>
    <property type="project" value="InterPro"/>
</dbReference>
<evidence type="ECO:0000313" key="12">
    <source>
        <dbReference type="Proteomes" id="UP001059546"/>
    </source>
</evidence>
<proteinExistence type="inferred from homology"/>
<evidence type="ECO:0000256" key="6">
    <source>
        <dbReference type="ARBA" id="ARBA00023054"/>
    </source>
</evidence>
<comment type="subcellular location">
    <subcellularLocation>
        <location evidence="1">Nucleus</location>
    </subcellularLocation>
</comment>
<evidence type="ECO:0000256" key="9">
    <source>
        <dbReference type="SAM" id="Coils"/>
    </source>
</evidence>
<dbReference type="InterPro" id="IPR015418">
    <property type="entry name" value="Eaf6"/>
</dbReference>
<dbReference type="AlphaFoldDB" id="A0A9Q9C538"/>
<keyword evidence="7" id="KW-0804">Transcription</keyword>
<keyword evidence="13" id="KW-1185">Reference proteome</keyword>
<dbReference type="Pfam" id="PF09340">
    <property type="entry name" value="NuA4"/>
    <property type="match status" value="1"/>
</dbReference>
<dbReference type="GO" id="GO:0006325">
    <property type="term" value="P:chromatin organization"/>
    <property type="evidence" value="ECO:0007669"/>
    <property type="project" value="UniProtKB-KW"/>
</dbReference>
<evidence type="ECO:0000256" key="8">
    <source>
        <dbReference type="ARBA" id="ARBA00023242"/>
    </source>
</evidence>
<dbReference type="Proteomes" id="UP001059546">
    <property type="component" value="Chromosome XI"/>
</dbReference>
<organism evidence="10 12">
    <name type="scientific">Encephalitozoon hellem</name>
    <name type="common">Microsporidian parasite</name>
    <dbReference type="NCBI Taxonomy" id="27973"/>
    <lineage>
        <taxon>Eukaryota</taxon>
        <taxon>Fungi</taxon>
        <taxon>Fungi incertae sedis</taxon>
        <taxon>Microsporidia</taxon>
        <taxon>Unikaryonidae</taxon>
        <taxon>Encephalitozoon</taxon>
    </lineage>
</organism>
<evidence type="ECO:0000256" key="4">
    <source>
        <dbReference type="ARBA" id="ARBA00022853"/>
    </source>
</evidence>
<evidence type="ECO:0000313" key="13">
    <source>
        <dbReference type="Proteomes" id="UP001217963"/>
    </source>
</evidence>
<evidence type="ECO:0000256" key="1">
    <source>
        <dbReference type="ARBA" id="ARBA00004123"/>
    </source>
</evidence>
<dbReference type="Proteomes" id="UP001217963">
    <property type="component" value="Chromosome XI"/>
</dbReference>
<dbReference type="GO" id="GO:0005634">
    <property type="term" value="C:nucleus"/>
    <property type="evidence" value="ECO:0007669"/>
    <property type="project" value="UniProtKB-SubCell"/>
</dbReference>
<reference evidence="10" key="1">
    <citation type="submission" date="2021-05" db="EMBL/GenBank/DDBJ databases">
        <title>Encephalitozoon hellem ATCC 50604 Complete Genome.</title>
        <authorList>
            <person name="Mascarenhas dos Santos A.C."/>
            <person name="Julian A.T."/>
            <person name="Pombert J.-F."/>
        </authorList>
    </citation>
    <scope>NUCLEOTIDE SEQUENCE</scope>
    <source>
        <strain evidence="10">ATCC 50604</strain>
    </source>
</reference>
<evidence type="ECO:0000256" key="3">
    <source>
        <dbReference type="ARBA" id="ARBA00018504"/>
    </source>
</evidence>
<reference evidence="11 13" key="2">
    <citation type="submission" date="2023-02" db="EMBL/GenBank/DDBJ databases">
        <title>Encephalitozoon hellem ATCC 50451 complete genome.</title>
        <authorList>
            <person name="Mascarenhas dos Santos A.C."/>
            <person name="Julian A.T."/>
            <person name="Pombert J.-F."/>
        </authorList>
    </citation>
    <scope>NUCLEOTIDE SEQUENCE [LARGE SCALE GENOMIC DNA]</scope>
    <source>
        <strain evidence="11 13">ATCC 50451</strain>
    </source>
</reference>
<protein>
    <recommendedName>
        <fullName evidence="3">Chromatin modification-related protein EAF6</fullName>
    </recommendedName>
</protein>
<dbReference type="OrthoDB" id="440324at2759"/>
<dbReference type="EMBL" id="CP075157">
    <property type="protein sequence ID" value="UTX44324.1"/>
    <property type="molecule type" value="Genomic_DNA"/>
</dbReference>
<feature type="coiled-coil region" evidence="9">
    <location>
        <begin position="14"/>
        <end position="41"/>
    </location>
</feature>